<organism evidence="1 2">
    <name type="scientific">Boeremia exigua</name>
    <dbReference type="NCBI Taxonomy" id="749465"/>
    <lineage>
        <taxon>Eukaryota</taxon>
        <taxon>Fungi</taxon>
        <taxon>Dikarya</taxon>
        <taxon>Ascomycota</taxon>
        <taxon>Pezizomycotina</taxon>
        <taxon>Dothideomycetes</taxon>
        <taxon>Pleosporomycetidae</taxon>
        <taxon>Pleosporales</taxon>
        <taxon>Pleosporineae</taxon>
        <taxon>Didymellaceae</taxon>
        <taxon>Boeremia</taxon>
    </lineage>
</organism>
<keyword evidence="2" id="KW-1185">Reference proteome</keyword>
<proteinExistence type="predicted"/>
<gene>
    <name evidence="1" type="ORF">OPT61_g4152</name>
</gene>
<comment type="caution">
    <text evidence="1">The sequence shown here is derived from an EMBL/GenBank/DDBJ whole genome shotgun (WGS) entry which is preliminary data.</text>
</comment>
<evidence type="ECO:0000313" key="2">
    <source>
        <dbReference type="Proteomes" id="UP001153331"/>
    </source>
</evidence>
<name>A0ACC2IF88_9PLEO</name>
<dbReference type="EMBL" id="JAPHNI010000230">
    <property type="protein sequence ID" value="KAJ8113807.1"/>
    <property type="molecule type" value="Genomic_DNA"/>
</dbReference>
<evidence type="ECO:0000313" key="1">
    <source>
        <dbReference type="EMBL" id="KAJ8113807.1"/>
    </source>
</evidence>
<protein>
    <submittedName>
        <fullName evidence="1">Uncharacterized protein</fullName>
    </submittedName>
</protein>
<reference evidence="1" key="1">
    <citation type="submission" date="2022-11" db="EMBL/GenBank/DDBJ databases">
        <title>Genome Sequence of Boeremia exigua.</title>
        <authorList>
            <person name="Buettner E."/>
        </authorList>
    </citation>
    <scope>NUCLEOTIDE SEQUENCE</scope>
    <source>
        <strain evidence="1">CU02</strain>
    </source>
</reference>
<sequence>MEHQRAGSIAVLMIFRPLDAREQRYAITTQQARTPVDSLRFPKIPTGMLDRKGVFTGESAKAIEKLTGIKIEQRELVNLTELALSESNTKELLYSNPRGSDDFTRIYLWEKELSRQLLQEIVENLANQTTQGNTITVKLSTYDNMWSECVRDARSITAWALYEGLRREGIIQGVFEELRRAHDSSSSLESLASDRQ</sequence>
<accession>A0ACC2IF88</accession>
<dbReference type="Proteomes" id="UP001153331">
    <property type="component" value="Unassembled WGS sequence"/>
</dbReference>